<dbReference type="Proteomes" id="UP000003093">
    <property type="component" value="Unassembled WGS sequence"/>
</dbReference>
<reference evidence="2 3" key="1">
    <citation type="journal article" date="2012" name="MBio">
        <title>Identification of a highly transmissible animal-independent Staphylococcus aureus ST398 clone with distinct genomic and cell adhesion properties.</title>
        <authorList>
            <person name="Uhlemann A.C."/>
            <person name="Porcella S.F."/>
            <person name="Trivedi S."/>
            <person name="Sullivan S.B."/>
            <person name="Hafer C."/>
            <person name="Kennedy A.D."/>
            <person name="Barbian K.D."/>
            <person name="McCarthy A.J."/>
            <person name="Street C."/>
            <person name="Hirschberg D.L."/>
            <person name="Lipkin W.I."/>
            <person name="Lindsay J.A."/>
            <person name="DeLeo F.R."/>
            <person name="Lowy F.D."/>
        </authorList>
    </citation>
    <scope>NUCLEOTIDE SEQUENCE [LARGE SCALE GENOMIC DNA]</scope>
    <source>
        <strain evidence="2 3">DR10</strain>
    </source>
</reference>
<accession>A0ABC9Q2F1</accession>
<evidence type="ECO:0000256" key="1">
    <source>
        <dbReference type="HAMAP-Rule" id="MF_01861"/>
    </source>
</evidence>
<evidence type="ECO:0000313" key="2">
    <source>
        <dbReference type="EMBL" id="EIA15024.1"/>
    </source>
</evidence>
<gene>
    <name evidence="2" type="ORF">ST398NM02_1000</name>
</gene>
<dbReference type="AlphaFoldDB" id="A0ABC9Q2F1"/>
<comment type="similarity">
    <text evidence="1">Belongs to the UPF0738 family.</text>
</comment>
<dbReference type="HAMAP" id="MF_01861">
    <property type="entry name" value="UPF0738"/>
    <property type="match status" value="1"/>
</dbReference>
<dbReference type="EMBL" id="AIDT01000002">
    <property type="protein sequence ID" value="EIA15024.1"/>
    <property type="molecule type" value="Genomic_DNA"/>
</dbReference>
<comment type="caution">
    <text evidence="2">The sequence shown here is derived from an EMBL/GenBank/DDBJ whole genome shotgun (WGS) entry which is preliminary data.</text>
</comment>
<sequence>MLKCYGIRGGLSMRLYINEIKIKDDILYCYTEDSIKGLSEVGQMLVDSDNYAFAYTLDDGKAYAYLIFVQETWTMLYENMTKKIIINDELELTEFHQELTYILDNIKGNNNYGKEFVATVEETFDIE</sequence>
<organism evidence="2 3">
    <name type="scientific">Staphylococcus aureus subsp. aureus DR10</name>
    <dbReference type="NCBI Taxonomy" id="1155079"/>
    <lineage>
        <taxon>Bacteria</taxon>
        <taxon>Bacillati</taxon>
        <taxon>Bacillota</taxon>
        <taxon>Bacilli</taxon>
        <taxon>Bacillales</taxon>
        <taxon>Staphylococcaceae</taxon>
        <taxon>Staphylococcus</taxon>
    </lineage>
</organism>
<dbReference type="InterPro" id="IPR020908">
    <property type="entry name" value="UPF0738"/>
</dbReference>
<name>A0ABC9Q2F1_STAA5</name>
<protein>
    <recommendedName>
        <fullName evidence="1">UPF0738 protein ST398NM02_1000</fullName>
    </recommendedName>
</protein>
<dbReference type="Pfam" id="PF19785">
    <property type="entry name" value="UPF0738"/>
    <property type="match status" value="1"/>
</dbReference>
<proteinExistence type="inferred from homology"/>
<evidence type="ECO:0000313" key="3">
    <source>
        <dbReference type="Proteomes" id="UP000003093"/>
    </source>
</evidence>